<dbReference type="PANTHER" id="PTHR23301">
    <property type="entry name" value="CHITIN BINDING PERITROPHIN-A"/>
    <property type="match status" value="1"/>
</dbReference>
<evidence type="ECO:0000256" key="2">
    <source>
        <dbReference type="ARBA" id="ARBA00022729"/>
    </source>
</evidence>
<keyword evidence="10" id="KW-1185">Reference proteome</keyword>
<evidence type="ECO:0000313" key="9">
    <source>
        <dbReference type="EMBL" id="KYB26069.1"/>
    </source>
</evidence>
<feature type="domain" description="Chitin-binding type-2" evidence="7">
    <location>
        <begin position="421"/>
        <end position="481"/>
    </location>
</feature>
<dbReference type="InParanoid" id="D1MAJ7"/>
<dbReference type="PROSITE" id="PS50940">
    <property type="entry name" value="CHIT_BIND_II"/>
    <property type="match status" value="9"/>
</dbReference>
<proteinExistence type="evidence at transcript level"/>
<feature type="chain" id="PRO_5010111144" evidence="6">
    <location>
        <begin position="24"/>
        <end position="706"/>
    </location>
</feature>
<evidence type="ECO:0000256" key="5">
    <source>
        <dbReference type="ARBA" id="ARBA00023180"/>
    </source>
</evidence>
<dbReference type="PANTHER" id="PTHR23301:SF0">
    <property type="entry name" value="CHITIN-BINDING TYPE-2 DOMAIN-CONTAINING PROTEIN-RELATED"/>
    <property type="match status" value="1"/>
</dbReference>
<dbReference type="RefSeq" id="NP_001161926.1">
    <property type="nucleotide sequence ID" value="NM_001168454.1"/>
</dbReference>
<feature type="domain" description="Chitin-binding type-2" evidence="7">
    <location>
        <begin position="113"/>
        <end position="173"/>
    </location>
</feature>
<dbReference type="EMBL" id="KQ971357">
    <property type="protein sequence ID" value="KYB26069.1"/>
    <property type="molecule type" value="Genomic_DNA"/>
</dbReference>
<dbReference type="GO" id="GO:0005576">
    <property type="term" value="C:extracellular region"/>
    <property type="evidence" value="ECO:0007669"/>
    <property type="project" value="InterPro"/>
</dbReference>
<keyword evidence="2 6" id="KW-0732">Signal</keyword>
<keyword evidence="1" id="KW-0147">Chitin-binding</keyword>
<dbReference type="PRINTS" id="PR01217">
    <property type="entry name" value="PRICHEXTENSN"/>
</dbReference>
<dbReference type="CAZy" id="CBM14">
    <property type="family name" value="Carbohydrate-Binding Module Family 14"/>
</dbReference>
<accession>D1MAJ7</accession>
<evidence type="ECO:0000256" key="1">
    <source>
        <dbReference type="ARBA" id="ARBA00022669"/>
    </source>
</evidence>
<feature type="domain" description="Chitin-binding type-2" evidence="7">
    <location>
        <begin position="267"/>
        <end position="327"/>
    </location>
</feature>
<keyword evidence="3" id="KW-0677">Repeat</keyword>
<dbReference type="Pfam" id="PF01607">
    <property type="entry name" value="CBM_14"/>
    <property type="match status" value="9"/>
</dbReference>
<dbReference type="GO" id="GO:0008061">
    <property type="term" value="F:chitin binding"/>
    <property type="evidence" value="ECO:0000318"/>
    <property type="project" value="GO_Central"/>
</dbReference>
<evidence type="ECO:0000256" key="3">
    <source>
        <dbReference type="ARBA" id="ARBA00022737"/>
    </source>
</evidence>
<organism evidence="8">
    <name type="scientific">Tribolium castaneum</name>
    <name type="common">Red flour beetle</name>
    <dbReference type="NCBI Taxonomy" id="7070"/>
    <lineage>
        <taxon>Eukaryota</taxon>
        <taxon>Metazoa</taxon>
        <taxon>Ecdysozoa</taxon>
        <taxon>Arthropoda</taxon>
        <taxon>Hexapoda</taxon>
        <taxon>Insecta</taxon>
        <taxon>Pterygota</taxon>
        <taxon>Neoptera</taxon>
        <taxon>Endopterygota</taxon>
        <taxon>Coleoptera</taxon>
        <taxon>Polyphaga</taxon>
        <taxon>Cucujiformia</taxon>
        <taxon>Tenebrionidae</taxon>
        <taxon>Tenebrionidae incertae sedis</taxon>
        <taxon>Tribolium</taxon>
    </lineage>
</organism>
<reference evidence="9 10" key="3">
    <citation type="journal article" date="2010" name="Nucleic Acids Res.">
        <title>BeetleBase in 2010: revisions to provide comprehensive genomic information for Tribolium castaneum.</title>
        <authorList>
            <person name="Kim H.S."/>
            <person name="Murphy T."/>
            <person name="Xia J."/>
            <person name="Caragea D."/>
            <person name="Park Y."/>
            <person name="Beeman R.W."/>
            <person name="Lorenzen M.D."/>
            <person name="Butcher S."/>
            <person name="Manak J.R."/>
            <person name="Brown S.J."/>
        </authorList>
    </citation>
    <scope>GENOME REANNOTATION</scope>
    <source>
        <strain evidence="9 10">Georgia GA2</strain>
    </source>
</reference>
<dbReference type="AlphaFoldDB" id="D1MAJ7"/>
<evidence type="ECO:0000259" key="7">
    <source>
        <dbReference type="PROSITE" id="PS50940"/>
    </source>
</evidence>
<reference evidence="9 10" key="1">
    <citation type="journal article" date="2008" name="Nature">
        <title>The genome of the model beetle and pest Tribolium castaneum.</title>
        <authorList>
            <consortium name="Tribolium Genome Sequencing Consortium"/>
            <person name="Richards S."/>
            <person name="Gibbs R.A."/>
            <person name="Weinstock G.M."/>
            <person name="Brown S.J."/>
            <person name="Denell R."/>
            <person name="Beeman R.W."/>
            <person name="Gibbs R."/>
            <person name="Beeman R.W."/>
            <person name="Brown S.J."/>
            <person name="Bucher G."/>
            <person name="Friedrich M."/>
            <person name="Grimmelikhuijzen C.J."/>
            <person name="Klingler M."/>
            <person name="Lorenzen M."/>
            <person name="Richards S."/>
            <person name="Roth S."/>
            <person name="Schroder R."/>
            <person name="Tautz D."/>
            <person name="Zdobnov E.M."/>
            <person name="Muzny D."/>
            <person name="Gibbs R.A."/>
            <person name="Weinstock G.M."/>
            <person name="Attaway T."/>
            <person name="Bell S."/>
            <person name="Buhay C.J."/>
            <person name="Chandrabose M.N."/>
            <person name="Chavez D."/>
            <person name="Clerk-Blankenburg K.P."/>
            <person name="Cree A."/>
            <person name="Dao M."/>
            <person name="Davis C."/>
            <person name="Chacko J."/>
            <person name="Dinh H."/>
            <person name="Dugan-Rocha S."/>
            <person name="Fowler G."/>
            <person name="Garner T.T."/>
            <person name="Garnes J."/>
            <person name="Gnirke A."/>
            <person name="Hawes A."/>
            <person name="Hernandez J."/>
            <person name="Hines S."/>
            <person name="Holder M."/>
            <person name="Hume J."/>
            <person name="Jhangiani S.N."/>
            <person name="Joshi V."/>
            <person name="Khan Z.M."/>
            <person name="Jackson L."/>
            <person name="Kovar C."/>
            <person name="Kowis A."/>
            <person name="Lee S."/>
            <person name="Lewis L.R."/>
            <person name="Margolis J."/>
            <person name="Morgan M."/>
            <person name="Nazareth L.V."/>
            <person name="Nguyen N."/>
            <person name="Okwuonu G."/>
            <person name="Parker D."/>
            <person name="Richards S."/>
            <person name="Ruiz S.J."/>
            <person name="Santibanez J."/>
            <person name="Savard J."/>
            <person name="Scherer S.E."/>
            <person name="Schneider B."/>
            <person name="Sodergren E."/>
            <person name="Tautz D."/>
            <person name="Vattahil S."/>
            <person name="Villasana D."/>
            <person name="White C.S."/>
            <person name="Wright R."/>
            <person name="Park Y."/>
            <person name="Beeman R.W."/>
            <person name="Lord J."/>
            <person name="Oppert B."/>
            <person name="Lorenzen M."/>
            <person name="Brown S."/>
            <person name="Wang L."/>
            <person name="Savard J."/>
            <person name="Tautz D."/>
            <person name="Richards S."/>
            <person name="Weinstock G."/>
            <person name="Gibbs R.A."/>
            <person name="Liu Y."/>
            <person name="Worley K."/>
            <person name="Weinstock G."/>
            <person name="Elsik C.G."/>
            <person name="Reese J.T."/>
            <person name="Elhaik E."/>
            <person name="Landan G."/>
            <person name="Graur D."/>
            <person name="Arensburger P."/>
            <person name="Atkinson P."/>
            <person name="Beeman R.W."/>
            <person name="Beidler J."/>
            <person name="Brown S.J."/>
            <person name="Demuth J.P."/>
            <person name="Drury D.W."/>
            <person name="Du Y.Z."/>
            <person name="Fujiwara H."/>
            <person name="Lorenzen M."/>
            <person name="Maselli V."/>
            <person name="Osanai M."/>
            <person name="Park Y."/>
            <person name="Robertson H.M."/>
            <person name="Tu Z."/>
            <person name="Wang J.J."/>
            <person name="Wang S."/>
            <person name="Richards S."/>
            <person name="Song H."/>
            <person name="Zhang L."/>
            <person name="Sodergren E."/>
            <person name="Werner D."/>
            <person name="Stanke M."/>
            <person name="Morgenstern B."/>
            <person name="Solovyev V."/>
            <person name="Kosarev P."/>
            <person name="Brown G."/>
            <person name="Chen H.C."/>
            <person name="Ermolaeva O."/>
            <person name="Hlavina W."/>
            <person name="Kapustin Y."/>
            <person name="Kiryutin B."/>
            <person name="Kitts P."/>
            <person name="Maglott D."/>
            <person name="Pruitt K."/>
            <person name="Sapojnikov V."/>
            <person name="Souvorov A."/>
            <person name="Mackey A.J."/>
            <person name="Waterhouse R.M."/>
            <person name="Wyder S."/>
            <person name="Zdobnov E.M."/>
            <person name="Zdobnov E.M."/>
            <person name="Wyder S."/>
            <person name="Kriventseva E.V."/>
            <person name="Kadowaki T."/>
            <person name="Bork P."/>
            <person name="Aranda M."/>
            <person name="Bao R."/>
            <person name="Beermann A."/>
            <person name="Berns N."/>
            <person name="Bolognesi R."/>
            <person name="Bonneton F."/>
            <person name="Bopp D."/>
            <person name="Brown S.J."/>
            <person name="Bucher G."/>
            <person name="Butts T."/>
            <person name="Chaumot A."/>
            <person name="Denell R.E."/>
            <person name="Ferrier D.E."/>
            <person name="Friedrich M."/>
            <person name="Gordon C.M."/>
            <person name="Jindra M."/>
            <person name="Klingler M."/>
            <person name="Lan Q."/>
            <person name="Lattorff H.M."/>
            <person name="Laudet V."/>
            <person name="von Levetsow C."/>
            <person name="Liu Z."/>
            <person name="Lutz R."/>
            <person name="Lynch J.A."/>
            <person name="da Fonseca R.N."/>
            <person name="Posnien N."/>
            <person name="Reuter R."/>
            <person name="Roth S."/>
            <person name="Savard J."/>
            <person name="Schinko J.B."/>
            <person name="Schmitt C."/>
            <person name="Schoppmeier M."/>
            <person name="Schroder R."/>
            <person name="Shippy T.D."/>
            <person name="Simonnet F."/>
            <person name="Marques-Souza H."/>
            <person name="Tautz D."/>
            <person name="Tomoyasu Y."/>
            <person name="Trauner J."/>
            <person name="Van der Zee M."/>
            <person name="Vervoort M."/>
            <person name="Wittkopp N."/>
            <person name="Wimmer E.A."/>
            <person name="Yang X."/>
            <person name="Jones A.K."/>
            <person name="Sattelle D.B."/>
            <person name="Ebert P.R."/>
            <person name="Nelson D."/>
            <person name="Scott J.G."/>
            <person name="Beeman R.W."/>
            <person name="Muthukrishnan S."/>
            <person name="Kramer K.J."/>
            <person name="Arakane Y."/>
            <person name="Beeman R.W."/>
            <person name="Zhu Q."/>
            <person name="Hogenkamp D."/>
            <person name="Dixit R."/>
            <person name="Oppert B."/>
            <person name="Jiang H."/>
            <person name="Zou Z."/>
            <person name="Marshall J."/>
            <person name="Elpidina E."/>
            <person name="Vinokurov K."/>
            <person name="Oppert C."/>
            <person name="Zou Z."/>
            <person name="Evans J."/>
            <person name="Lu Z."/>
            <person name="Zhao P."/>
            <person name="Sumathipala N."/>
            <person name="Altincicek B."/>
            <person name="Vilcinskas A."/>
            <person name="Williams M."/>
            <person name="Hultmark D."/>
            <person name="Hetru C."/>
            <person name="Jiang H."/>
            <person name="Grimmelikhuijzen C.J."/>
            <person name="Hauser F."/>
            <person name="Cazzamali G."/>
            <person name="Williamson M."/>
            <person name="Park Y."/>
            <person name="Li B."/>
            <person name="Tanaka Y."/>
            <person name="Predel R."/>
            <person name="Neupert S."/>
            <person name="Schachtner J."/>
            <person name="Verleyen P."/>
            <person name="Raible F."/>
            <person name="Bork P."/>
            <person name="Friedrich M."/>
            <person name="Walden K.K."/>
            <person name="Robertson H.M."/>
            <person name="Angeli S."/>
            <person name="Foret S."/>
            <person name="Bucher G."/>
            <person name="Schuetz S."/>
            <person name="Maleszka R."/>
            <person name="Wimmer E.A."/>
            <person name="Beeman R.W."/>
            <person name="Lorenzen M."/>
            <person name="Tomoyasu Y."/>
            <person name="Miller S.C."/>
            <person name="Grossmann D."/>
            <person name="Bucher G."/>
        </authorList>
    </citation>
    <scope>NUCLEOTIDE SEQUENCE [LARGE SCALE GENOMIC DNA]</scope>
    <source>
        <strain evidence="9 10">Georgia GA2</strain>
    </source>
</reference>
<protein>
    <submittedName>
        <fullName evidence="8">Peritrophic matrix protein 9</fullName>
    </submittedName>
</protein>
<dbReference type="HOGENOM" id="CLU_232213_0_0_1"/>
<dbReference type="Gene3D" id="2.170.140.10">
    <property type="entry name" value="Chitin binding domain"/>
    <property type="match status" value="9"/>
</dbReference>
<dbReference type="STRING" id="7070.D1MAJ7"/>
<reference evidence="8" key="2">
    <citation type="journal article" date="2010" name="Insect Biochem. Mol. Biol.">
        <title>Genes encoding proteins with peritrophin A-type chitin-binding domains in Tribolium castaneum are grouped into three distinct families based on phylogeny, expression and function.</title>
        <authorList>
            <person name="Jasrapuria S."/>
            <person name="Arakane Y."/>
            <person name="Osman G."/>
            <person name="Kramer K.J."/>
            <person name="Beeman R.W."/>
            <person name="Muthukrishnan S."/>
        </authorList>
    </citation>
    <scope>NUCLEOTIDE SEQUENCE</scope>
    <source>
        <strain evidence="8">Georgia-1</strain>
    </source>
</reference>
<dbReference type="SMART" id="SM00494">
    <property type="entry name" value="ChtBD2"/>
    <property type="match status" value="9"/>
</dbReference>
<keyword evidence="5" id="KW-0325">Glycoprotein</keyword>
<dbReference type="InterPro" id="IPR002557">
    <property type="entry name" value="Chitin-bd_dom"/>
</dbReference>
<evidence type="ECO:0000256" key="6">
    <source>
        <dbReference type="SAM" id="SignalP"/>
    </source>
</evidence>
<dbReference type="OrthoDB" id="6020543at2759"/>
<feature type="domain" description="Chitin-binding type-2" evidence="7">
    <location>
        <begin position="651"/>
        <end position="706"/>
    </location>
</feature>
<dbReference type="KEGG" id="tca:100142085"/>
<feature type="domain" description="Chitin-binding type-2" evidence="7">
    <location>
        <begin position="575"/>
        <end position="635"/>
    </location>
</feature>
<feature type="domain" description="Chitin-binding type-2" evidence="7">
    <location>
        <begin position="344"/>
        <end position="404"/>
    </location>
</feature>
<dbReference type="GeneID" id="100142085"/>
<name>D1MAJ7_TRICA</name>
<sequence>MTIVHNFIVFALCSIIYQGSVSAQTPIWPIPTSCPATSPLTYTVHLQHDTDCTKFYKCDHGKKILFSCPSGLHFHPLFQVCDWPANVGCTHVPTPSPTTPSTTTPTPTTPSVDPGCPFPGPLNYTVHLPHATDCTKFYKCDNGKKVEFDCPSGLHFNPVLEVCDWPAAAGCGTTTPTPKPTPSPTTPSVDPGCPFPGPLNHTVHLPHATDCTKFYKCDNGKKVEFDCPSGLHFNPVLEVCDWPAAAGCGTTTPTPKPTPSPTTPSVDPGCPFPGPLNYTVHLPHATDCTKFYKCDNGKKVEFDCPSGLHFNPVLEVCDWPAAAGCGTTTPTPKPTPSPTTPSVDPGCPFPGPLNHTVHLPHATDCTKFYKCDNGKKVEFDCPSGLHFNPVLEVCDWPAAAGCGTTTPTPKPTPSPTTPSVDPGCPFPGPLNHTVHLPHATDCTKFYKCDNGKKVEFDCPSGLHFNPVLEVCDWPAAAGCGTTTPTPKPTPSPTTPSVDPGCPFPGPLNHTVHLPHATDCTKFYKCDNGKKVEFDCPSGLHFNPVLEVCDWPAAAGCGTTTPTPKPTPSPTTPSVDPGCPFPGPLNYTVHLPHATDCTKFYKCDNGKKVEFDCPSGMHFNPVLEVCDWPGSAGCGTTPPTPRPTPSTTTPASSKCATAPHNYHIPHATDCTKFYKCDHGIPVEFDCPPGLHFNARYQVCDWPASAGC</sequence>
<feature type="domain" description="Chitin-binding type-2" evidence="7">
    <location>
        <begin position="190"/>
        <end position="250"/>
    </location>
</feature>
<dbReference type="EMBL" id="GU128105">
    <property type="protein sequence ID" value="ACY95488.1"/>
    <property type="molecule type" value="mRNA"/>
</dbReference>
<feature type="domain" description="Chitin-binding type-2" evidence="7">
    <location>
        <begin position="498"/>
        <end position="558"/>
    </location>
</feature>
<evidence type="ECO:0000256" key="4">
    <source>
        <dbReference type="ARBA" id="ARBA00023157"/>
    </source>
</evidence>
<feature type="domain" description="Chitin-binding type-2" evidence="7">
    <location>
        <begin position="31"/>
        <end position="91"/>
    </location>
</feature>
<dbReference type="InterPro" id="IPR036508">
    <property type="entry name" value="Chitin-bd_dom_sf"/>
</dbReference>
<dbReference type="OMA" id="HATDCTK"/>
<gene>
    <name evidence="8" type="primary">PMP9</name>
    <name evidence="9" type="synonym">AUGUSTUS-3.0.2_33951</name>
    <name evidence="9" type="ORF">TcasGA2_TC033951</name>
</gene>
<dbReference type="Proteomes" id="UP000007266">
    <property type="component" value="Linkage group 8"/>
</dbReference>
<evidence type="ECO:0000313" key="10">
    <source>
        <dbReference type="Proteomes" id="UP000007266"/>
    </source>
</evidence>
<dbReference type="GO" id="GO:0030312">
    <property type="term" value="C:external encapsulating structure"/>
    <property type="evidence" value="ECO:0000318"/>
    <property type="project" value="GO_Central"/>
</dbReference>
<keyword evidence="4" id="KW-1015">Disulfide bond</keyword>
<feature type="signal peptide" evidence="6">
    <location>
        <begin position="1"/>
        <end position="23"/>
    </location>
</feature>
<evidence type="ECO:0000313" key="8">
    <source>
        <dbReference type="EMBL" id="ACY95488.1"/>
    </source>
</evidence>
<reference evidence="9" key="4">
    <citation type="submission" date="2014-11" db="EMBL/GenBank/DDBJ databases">
        <title>Tools and pipelines for BioNano data: molecule assembly pipeline and FASTA super scaffolding tool.</title>
        <authorList>
            <person name="Shelton J.M."/>
            <person name="Herndon N."/>
            <person name="Coleman C."/>
            <person name="Lu N."/>
            <person name="Brown S.J."/>
        </authorList>
    </citation>
    <scope>NUCLEOTIDE SEQUENCE</scope>
    <source>
        <strain evidence="9">Georgia GA2</strain>
    </source>
</reference>
<dbReference type="CTD" id="100142085"/>
<dbReference type="InterPro" id="IPR051940">
    <property type="entry name" value="Chitin_bind-dev_reg"/>
</dbReference>
<dbReference type="SUPFAM" id="SSF57625">
    <property type="entry name" value="Invertebrate chitin-binding proteins"/>
    <property type="match status" value="9"/>
</dbReference>